<keyword evidence="4" id="KW-1185">Reference proteome</keyword>
<gene>
    <name evidence="3" type="ORF">I532_09782</name>
</gene>
<keyword evidence="1 3" id="KW-0378">Hydrolase</keyword>
<dbReference type="AlphaFoldDB" id="M8DHQ8"/>
<accession>M8DHQ8</accession>
<dbReference type="InterPro" id="IPR000073">
    <property type="entry name" value="AB_hydrolase_1"/>
</dbReference>
<dbReference type="InterPro" id="IPR050266">
    <property type="entry name" value="AB_hydrolase_sf"/>
</dbReference>
<dbReference type="Gene3D" id="3.40.50.1820">
    <property type="entry name" value="alpha/beta hydrolase"/>
    <property type="match status" value="1"/>
</dbReference>
<evidence type="ECO:0000259" key="2">
    <source>
        <dbReference type="Pfam" id="PF00561"/>
    </source>
</evidence>
<protein>
    <submittedName>
        <fullName evidence="3">Hydrolase</fullName>
    </submittedName>
</protein>
<dbReference type="PANTHER" id="PTHR43798:SF31">
    <property type="entry name" value="AB HYDROLASE SUPERFAMILY PROTEIN YCLE"/>
    <property type="match status" value="1"/>
</dbReference>
<comment type="caution">
    <text evidence="3">The sequence shown here is derived from an EMBL/GenBank/DDBJ whole genome shotgun (WGS) entry which is preliminary data.</text>
</comment>
<dbReference type="PATRIC" id="fig|1300222.3.peg.2022"/>
<dbReference type="Pfam" id="PF00561">
    <property type="entry name" value="Abhydrolase_1"/>
    <property type="match status" value="1"/>
</dbReference>
<dbReference type="GeneID" id="89501072"/>
<dbReference type="InterPro" id="IPR029058">
    <property type="entry name" value="AB_hydrolase_fold"/>
</dbReference>
<dbReference type="PRINTS" id="PR00111">
    <property type="entry name" value="ABHYDROLASE"/>
</dbReference>
<dbReference type="PANTHER" id="PTHR43798">
    <property type="entry name" value="MONOACYLGLYCEROL LIPASE"/>
    <property type="match status" value="1"/>
</dbReference>
<dbReference type="RefSeq" id="WP_003387929.1">
    <property type="nucleotide sequence ID" value="NZ_APBN01000003.1"/>
</dbReference>
<evidence type="ECO:0000256" key="1">
    <source>
        <dbReference type="ARBA" id="ARBA00022801"/>
    </source>
</evidence>
<evidence type="ECO:0000313" key="4">
    <source>
        <dbReference type="Proteomes" id="UP000012081"/>
    </source>
</evidence>
<sequence length="252" mass="28328">MNLNHNSYGNGPAIVMIHSGGVDSREWLELIPLLANFHRVVTFDGRGTGRSPAPEEPMDLVADLLGLLDHLKLDRVTLVGHSIGGELATNFTLSYPERVEHLIVIAPSLTGYPYSKVFTDWMAEINSLAPDIGKMVKCSLDGPNYRIVMASDYRDLLIEMHTQYMTRVFSEWRSFEVIWPQPLAIERLELIAQPTLFIHGTEEWSDMLGVAKEFERVSSIAFAKVEGADHMLTLTHAEDLATHIHSFLKSKE</sequence>
<feature type="domain" description="AB hydrolase-1" evidence="2">
    <location>
        <begin position="12"/>
        <end position="122"/>
    </location>
</feature>
<dbReference type="OrthoDB" id="9805423at2"/>
<proteinExistence type="predicted"/>
<dbReference type="GO" id="GO:0016787">
    <property type="term" value="F:hydrolase activity"/>
    <property type="evidence" value="ECO:0007669"/>
    <property type="project" value="UniProtKB-KW"/>
</dbReference>
<dbReference type="EMBL" id="APBN01000003">
    <property type="protein sequence ID" value="EMT53058.1"/>
    <property type="molecule type" value="Genomic_DNA"/>
</dbReference>
<dbReference type="STRING" id="1300222.I532_09782"/>
<reference evidence="3 4" key="1">
    <citation type="submission" date="2013-03" db="EMBL/GenBank/DDBJ databases">
        <title>Assembly of a new bacterial strain Brevibacillus borstelensis AK1.</title>
        <authorList>
            <person name="Rajan I."/>
            <person name="PoliReddy D."/>
            <person name="Sugumar T."/>
            <person name="Rathinam K."/>
            <person name="Alqarawi S."/>
            <person name="Khalil A.B."/>
            <person name="Sivakumar N."/>
        </authorList>
    </citation>
    <scope>NUCLEOTIDE SEQUENCE [LARGE SCALE GENOMIC DNA]</scope>
    <source>
        <strain evidence="3 4">AK1</strain>
    </source>
</reference>
<dbReference type="SUPFAM" id="SSF53474">
    <property type="entry name" value="alpha/beta-Hydrolases"/>
    <property type="match status" value="1"/>
</dbReference>
<evidence type="ECO:0000313" key="3">
    <source>
        <dbReference type="EMBL" id="EMT53058.1"/>
    </source>
</evidence>
<dbReference type="Proteomes" id="UP000012081">
    <property type="component" value="Unassembled WGS sequence"/>
</dbReference>
<dbReference type="GO" id="GO:0016020">
    <property type="term" value="C:membrane"/>
    <property type="evidence" value="ECO:0007669"/>
    <property type="project" value="TreeGrafter"/>
</dbReference>
<name>M8DHQ8_9BACL</name>
<organism evidence="3 4">
    <name type="scientific">Brevibacillus borstelensis AK1</name>
    <dbReference type="NCBI Taxonomy" id="1300222"/>
    <lineage>
        <taxon>Bacteria</taxon>
        <taxon>Bacillati</taxon>
        <taxon>Bacillota</taxon>
        <taxon>Bacilli</taxon>
        <taxon>Bacillales</taxon>
        <taxon>Paenibacillaceae</taxon>
        <taxon>Brevibacillus</taxon>
    </lineage>
</organism>